<name>A0A0K2T8R9_LEPSM</name>
<organism evidence="1">
    <name type="scientific">Lepeophtheirus salmonis</name>
    <name type="common">Salmon louse</name>
    <name type="synonym">Caligus salmonis</name>
    <dbReference type="NCBI Taxonomy" id="72036"/>
    <lineage>
        <taxon>Eukaryota</taxon>
        <taxon>Metazoa</taxon>
        <taxon>Ecdysozoa</taxon>
        <taxon>Arthropoda</taxon>
        <taxon>Crustacea</taxon>
        <taxon>Multicrustacea</taxon>
        <taxon>Hexanauplia</taxon>
        <taxon>Copepoda</taxon>
        <taxon>Siphonostomatoida</taxon>
        <taxon>Caligidae</taxon>
        <taxon>Lepeophtheirus</taxon>
    </lineage>
</organism>
<proteinExistence type="predicted"/>
<sequence>MYINFCGIKVMTKTFLNSLLDPCQESLNSQRKQSDAYWTFSSSLIPQQRGFPHQYLSLIEKHHHQWELKDHFQH</sequence>
<evidence type="ECO:0000313" key="1">
    <source>
        <dbReference type="EMBL" id="CDW22393.1"/>
    </source>
</evidence>
<dbReference type="AlphaFoldDB" id="A0A0K2T8R9"/>
<protein>
    <submittedName>
        <fullName evidence="1">Uncharacterized protein</fullName>
    </submittedName>
</protein>
<accession>A0A0K2T8R9</accession>
<dbReference type="EMBL" id="HACA01005032">
    <property type="protein sequence ID" value="CDW22393.1"/>
    <property type="molecule type" value="Transcribed_RNA"/>
</dbReference>
<reference evidence="1" key="1">
    <citation type="submission" date="2014-05" db="EMBL/GenBank/DDBJ databases">
        <authorList>
            <person name="Chronopoulou M."/>
        </authorList>
    </citation>
    <scope>NUCLEOTIDE SEQUENCE</scope>
    <source>
        <tissue evidence="1">Whole organism</tissue>
    </source>
</reference>